<reference evidence="2" key="1">
    <citation type="journal article" date="2014" name="Proc. Natl. Acad. Sci. U.S.A.">
        <title>Extensive sampling of basidiomycete genomes demonstrates inadequacy of the white-rot/brown-rot paradigm for wood decay fungi.</title>
        <authorList>
            <person name="Riley R."/>
            <person name="Salamov A.A."/>
            <person name="Brown D.W."/>
            <person name="Nagy L.G."/>
            <person name="Floudas D."/>
            <person name="Held B.W."/>
            <person name="Levasseur A."/>
            <person name="Lombard V."/>
            <person name="Morin E."/>
            <person name="Otillar R."/>
            <person name="Lindquist E.A."/>
            <person name="Sun H."/>
            <person name="LaButti K.M."/>
            <person name="Schmutz J."/>
            <person name="Jabbour D."/>
            <person name="Luo H."/>
            <person name="Baker S.E."/>
            <person name="Pisabarro A.G."/>
            <person name="Walton J.D."/>
            <person name="Blanchette R.A."/>
            <person name="Henrissat B."/>
            <person name="Martin F."/>
            <person name="Cullen D."/>
            <person name="Hibbett D.S."/>
            <person name="Grigoriev I.V."/>
        </authorList>
    </citation>
    <scope>NUCLEOTIDE SEQUENCE [LARGE SCALE GENOMIC DNA]</scope>
    <source>
        <strain evidence="2">FD-172 SS1</strain>
    </source>
</reference>
<dbReference type="AlphaFoldDB" id="A0A067MJ64"/>
<dbReference type="Proteomes" id="UP000027195">
    <property type="component" value="Unassembled WGS sequence"/>
</dbReference>
<accession>A0A067MJ64</accession>
<protein>
    <submittedName>
        <fullName evidence="1">Uncharacterized protein</fullName>
    </submittedName>
</protein>
<gene>
    <name evidence="1" type="ORF">BOTBODRAFT_108150</name>
</gene>
<evidence type="ECO:0000313" key="1">
    <source>
        <dbReference type="EMBL" id="KDQ15594.1"/>
    </source>
</evidence>
<sequence length="233" mass="26838">MRYLHRTGVSGGGAPQRTKLSLAKYGRKWGDLDGAQKKSIKKEEAAQYVWVNRHDLLAVFSVGCKKHVLTYNDPSGHVINQPCDPCSEVLDDKRFRNALRRKMPSEEHMRFAPTQYRPDTLATVWTMQMGVRQLVQSVRSRIRHFFTLHKDNDIFLEFARMAISGELKGHDALLSLVEFEVRRFQRLHAGKSLRNIQYGQPISELMNIMANTSPQCYRLFCAKFGGKTPRSIR</sequence>
<evidence type="ECO:0000313" key="2">
    <source>
        <dbReference type="Proteomes" id="UP000027195"/>
    </source>
</evidence>
<dbReference type="HOGENOM" id="CLU_106372_0_0_1"/>
<dbReference type="EMBL" id="KL198031">
    <property type="protein sequence ID" value="KDQ15594.1"/>
    <property type="molecule type" value="Genomic_DNA"/>
</dbReference>
<keyword evidence="2" id="KW-1185">Reference proteome</keyword>
<dbReference type="OrthoDB" id="3268677at2759"/>
<dbReference type="InParanoid" id="A0A067MJ64"/>
<name>A0A067MJ64_BOTB1</name>
<organism evidence="1 2">
    <name type="scientific">Botryobasidium botryosum (strain FD-172 SS1)</name>
    <dbReference type="NCBI Taxonomy" id="930990"/>
    <lineage>
        <taxon>Eukaryota</taxon>
        <taxon>Fungi</taxon>
        <taxon>Dikarya</taxon>
        <taxon>Basidiomycota</taxon>
        <taxon>Agaricomycotina</taxon>
        <taxon>Agaricomycetes</taxon>
        <taxon>Cantharellales</taxon>
        <taxon>Botryobasidiaceae</taxon>
        <taxon>Botryobasidium</taxon>
    </lineage>
</organism>
<proteinExistence type="predicted"/>